<sequence>MAYDLEEQEQIATLKAWWDKYGNLTSWVLIAGLAAYSGFTGWNYYQRTQSAQASALYDELQAAVGTKDNAKVLRAAADMESKFGSTAYASMSALVAAKSSFEANDLKSAKAQLQWAAEHGGDEFKAVAKVRLAGLLLDEKAYDEALKVLAGEVAPQFAGSVADRKGDILVAQNKLVEARAAYQAALDATDKKNPGRQLIQLKFEAIGGSVPAAKDAA</sequence>
<comment type="subcellular location">
    <subcellularLocation>
        <location evidence="2">Cell membrane</location>
    </subcellularLocation>
    <subcellularLocation>
        <location evidence="1">Membrane</location>
        <topology evidence="1">Single-pass membrane protein</topology>
    </subcellularLocation>
</comment>
<evidence type="ECO:0000256" key="6">
    <source>
        <dbReference type="ARBA" id="ARBA00023136"/>
    </source>
</evidence>
<proteinExistence type="predicted"/>
<evidence type="ECO:0000313" key="11">
    <source>
        <dbReference type="Proteomes" id="UP000444318"/>
    </source>
</evidence>
<gene>
    <name evidence="10" type="ORF">GEV01_07030</name>
</gene>
<dbReference type="RefSeq" id="WP_152802913.1">
    <property type="nucleotide sequence ID" value="NZ_WHUF01000002.1"/>
</dbReference>
<evidence type="ECO:0000256" key="2">
    <source>
        <dbReference type="ARBA" id="ARBA00004236"/>
    </source>
</evidence>
<evidence type="ECO:0000256" key="4">
    <source>
        <dbReference type="ARBA" id="ARBA00022692"/>
    </source>
</evidence>
<comment type="caution">
    <text evidence="10">The sequence shown here is derived from an EMBL/GenBank/DDBJ whole genome shotgun (WGS) entry which is preliminary data.</text>
</comment>
<keyword evidence="11" id="KW-1185">Reference proteome</keyword>
<evidence type="ECO:0000313" key="10">
    <source>
        <dbReference type="EMBL" id="MQA19268.1"/>
    </source>
</evidence>
<dbReference type="InterPro" id="IPR026039">
    <property type="entry name" value="YfgM"/>
</dbReference>
<evidence type="ECO:0000256" key="7">
    <source>
        <dbReference type="ARBA" id="ARBA00023186"/>
    </source>
</evidence>
<dbReference type="InterPro" id="IPR018704">
    <property type="entry name" value="SecYEG/CpoB_TPR"/>
</dbReference>
<dbReference type="GO" id="GO:0005886">
    <property type="term" value="C:plasma membrane"/>
    <property type="evidence" value="ECO:0007669"/>
    <property type="project" value="UniProtKB-SubCell"/>
</dbReference>
<dbReference type="EMBL" id="WHUF01000002">
    <property type="protein sequence ID" value="MQA19268.1"/>
    <property type="molecule type" value="Genomic_DNA"/>
</dbReference>
<dbReference type="AlphaFoldDB" id="A0A843S9W3"/>
<reference evidence="10 11" key="1">
    <citation type="submission" date="2019-10" db="EMBL/GenBank/DDBJ databases">
        <title>Two novel species isolated from a subtropical stream in China.</title>
        <authorList>
            <person name="Lu H."/>
        </authorList>
    </citation>
    <scope>NUCLEOTIDE SEQUENCE [LARGE SCALE GENOMIC DNA]</scope>
    <source>
        <strain evidence="10 11">FT103W</strain>
    </source>
</reference>
<evidence type="ECO:0000256" key="3">
    <source>
        <dbReference type="ARBA" id="ARBA00022475"/>
    </source>
</evidence>
<dbReference type="Proteomes" id="UP000444318">
    <property type="component" value="Unassembled WGS sequence"/>
</dbReference>
<keyword evidence="3" id="KW-1003">Cell membrane</keyword>
<dbReference type="PANTHER" id="PTHR38035:SF1">
    <property type="entry name" value="ANCILLARY SECYEG TRANSLOCON SUBUNIT"/>
    <property type="match status" value="1"/>
</dbReference>
<dbReference type="Pfam" id="PF09976">
    <property type="entry name" value="TPR_21"/>
    <property type="match status" value="1"/>
</dbReference>
<evidence type="ECO:0000256" key="8">
    <source>
        <dbReference type="SAM" id="Phobius"/>
    </source>
</evidence>
<feature type="domain" description="Ancillary SecYEG translocon subunit/Cell division coordinator CpoB TPR" evidence="9">
    <location>
        <begin position="15"/>
        <end position="207"/>
    </location>
</feature>
<dbReference type="PANTHER" id="PTHR38035">
    <property type="entry name" value="UPF0070 PROTEIN YFGM"/>
    <property type="match status" value="1"/>
</dbReference>
<evidence type="ECO:0000259" key="9">
    <source>
        <dbReference type="Pfam" id="PF09976"/>
    </source>
</evidence>
<feature type="transmembrane region" description="Helical" evidence="8">
    <location>
        <begin position="24"/>
        <end position="45"/>
    </location>
</feature>
<keyword evidence="4 8" id="KW-0812">Transmembrane</keyword>
<keyword evidence="7" id="KW-0143">Chaperone</keyword>
<evidence type="ECO:0000256" key="5">
    <source>
        <dbReference type="ARBA" id="ARBA00022989"/>
    </source>
</evidence>
<accession>A0A843S9W3</accession>
<dbReference type="GO" id="GO:0044877">
    <property type="term" value="F:protein-containing complex binding"/>
    <property type="evidence" value="ECO:0007669"/>
    <property type="project" value="InterPro"/>
</dbReference>
<dbReference type="PIRSF" id="PIRSF006170">
    <property type="entry name" value="YfgM"/>
    <property type="match status" value="1"/>
</dbReference>
<protein>
    <submittedName>
        <fullName evidence="10">Tetratricopeptide repeat protein</fullName>
    </submittedName>
</protein>
<keyword evidence="5 8" id="KW-1133">Transmembrane helix</keyword>
<name>A0A843S9W3_9BURK</name>
<organism evidence="10 11">
    <name type="scientific">Rugamonas rivuli</name>
    <dbReference type="NCBI Taxonomy" id="2743358"/>
    <lineage>
        <taxon>Bacteria</taxon>
        <taxon>Pseudomonadati</taxon>
        <taxon>Pseudomonadota</taxon>
        <taxon>Betaproteobacteria</taxon>
        <taxon>Burkholderiales</taxon>
        <taxon>Oxalobacteraceae</taxon>
        <taxon>Telluria group</taxon>
        <taxon>Rugamonas</taxon>
    </lineage>
</organism>
<evidence type="ECO:0000256" key="1">
    <source>
        <dbReference type="ARBA" id="ARBA00004167"/>
    </source>
</evidence>
<keyword evidence="6 8" id="KW-0472">Membrane</keyword>